<accession>A0A8S9QJZ7</accession>
<feature type="transmembrane region" description="Helical" evidence="2">
    <location>
        <begin position="105"/>
        <end position="133"/>
    </location>
</feature>
<organism evidence="4 5">
    <name type="scientific">Brassica cretica</name>
    <name type="common">Mustard</name>
    <dbReference type="NCBI Taxonomy" id="69181"/>
    <lineage>
        <taxon>Eukaryota</taxon>
        <taxon>Viridiplantae</taxon>
        <taxon>Streptophyta</taxon>
        <taxon>Embryophyta</taxon>
        <taxon>Tracheophyta</taxon>
        <taxon>Spermatophyta</taxon>
        <taxon>Magnoliopsida</taxon>
        <taxon>eudicotyledons</taxon>
        <taxon>Gunneridae</taxon>
        <taxon>Pentapetalae</taxon>
        <taxon>rosids</taxon>
        <taxon>malvids</taxon>
        <taxon>Brassicales</taxon>
        <taxon>Brassicaceae</taxon>
        <taxon>Brassiceae</taxon>
        <taxon>Brassica</taxon>
    </lineage>
</organism>
<keyword evidence="3" id="KW-0732">Signal</keyword>
<gene>
    <name evidence="4" type="ORF">F2Q69_00019982</name>
</gene>
<evidence type="ECO:0000256" key="2">
    <source>
        <dbReference type="SAM" id="Phobius"/>
    </source>
</evidence>
<dbReference type="PANTHER" id="PTHR35107:SF7">
    <property type="entry name" value="TRANSMEMBRANE PROTEIN"/>
    <property type="match status" value="1"/>
</dbReference>
<feature type="region of interest" description="Disordered" evidence="1">
    <location>
        <begin position="150"/>
        <end position="170"/>
    </location>
</feature>
<dbReference type="AlphaFoldDB" id="A0A8S9QJZ7"/>
<evidence type="ECO:0008006" key="6">
    <source>
        <dbReference type="Google" id="ProtNLM"/>
    </source>
</evidence>
<feature type="chain" id="PRO_5035773938" description="Transmembrane protein" evidence="3">
    <location>
        <begin position="27"/>
        <end position="298"/>
    </location>
</feature>
<evidence type="ECO:0000256" key="3">
    <source>
        <dbReference type="SAM" id="SignalP"/>
    </source>
</evidence>
<feature type="transmembrane region" description="Helical" evidence="2">
    <location>
        <begin position="229"/>
        <end position="254"/>
    </location>
</feature>
<dbReference type="PANTHER" id="PTHR35107">
    <property type="entry name" value="EXPRESSED PROTEIN"/>
    <property type="match status" value="1"/>
</dbReference>
<dbReference type="EMBL" id="QGKX02001290">
    <property type="protein sequence ID" value="KAF3538968.1"/>
    <property type="molecule type" value="Genomic_DNA"/>
</dbReference>
<evidence type="ECO:0000313" key="5">
    <source>
        <dbReference type="Proteomes" id="UP000712600"/>
    </source>
</evidence>
<proteinExistence type="predicted"/>
<keyword evidence="2" id="KW-0812">Transmembrane</keyword>
<keyword evidence="2" id="KW-0472">Membrane</keyword>
<name>A0A8S9QJZ7_BRACR</name>
<evidence type="ECO:0000256" key="1">
    <source>
        <dbReference type="SAM" id="MobiDB-lite"/>
    </source>
</evidence>
<sequence>MASSSSSSLRLLLLAIIVSSLSTIAARPCKTFLISSYSLSITPENPNLEFVTVFTTRRLYPHPIVPFFVNRRHGFLPSAAEKPQIREDPPQLPFSENIKDRASDILSVVVGLLFGVGCGALTAATMYLVWALVVNRHGYDFEEDDYENEESDAASLKKLGPPPPRDHQNPNLEFVTVFTTRRLYPHPIVPFFVNRRHGFLPSAAEKPQIREDPPQLPFSENIKDRASDILSVVVGLLFGVGCGALTAATMYLVWALVVNRHGYDFEEDDYENEESDAASLKKLGYVKIPDPAPVKEAA</sequence>
<evidence type="ECO:0000313" key="4">
    <source>
        <dbReference type="EMBL" id="KAF3538968.1"/>
    </source>
</evidence>
<keyword evidence="2" id="KW-1133">Transmembrane helix</keyword>
<dbReference type="Proteomes" id="UP000712600">
    <property type="component" value="Unassembled WGS sequence"/>
</dbReference>
<protein>
    <recommendedName>
        <fullName evidence="6">Transmembrane protein</fullName>
    </recommendedName>
</protein>
<feature type="signal peptide" evidence="3">
    <location>
        <begin position="1"/>
        <end position="26"/>
    </location>
</feature>
<comment type="caution">
    <text evidence="4">The sequence shown here is derived from an EMBL/GenBank/DDBJ whole genome shotgun (WGS) entry which is preliminary data.</text>
</comment>
<reference evidence="4" key="1">
    <citation type="submission" date="2019-12" db="EMBL/GenBank/DDBJ databases">
        <title>Genome sequencing and annotation of Brassica cretica.</title>
        <authorList>
            <person name="Studholme D.J."/>
            <person name="Sarris P."/>
        </authorList>
    </citation>
    <scope>NUCLEOTIDE SEQUENCE</scope>
    <source>
        <strain evidence="4">PFS-109/04</strain>
        <tissue evidence="4">Leaf</tissue>
    </source>
</reference>